<evidence type="ECO:0000256" key="8">
    <source>
        <dbReference type="ARBA" id="ARBA00022771"/>
    </source>
</evidence>
<dbReference type="EMBL" id="NMUH01001532">
    <property type="protein sequence ID" value="MQL93218.1"/>
    <property type="molecule type" value="Genomic_DNA"/>
</dbReference>
<evidence type="ECO:0000259" key="17">
    <source>
        <dbReference type="PROSITE" id="PS50089"/>
    </source>
</evidence>
<keyword evidence="6 16" id="KW-0812">Transmembrane</keyword>
<keyword evidence="12 16" id="KW-0472">Membrane</keyword>
<feature type="compositionally biased region" description="Low complexity" evidence="15">
    <location>
        <begin position="264"/>
        <end position="275"/>
    </location>
</feature>
<dbReference type="Proteomes" id="UP000652761">
    <property type="component" value="Unassembled WGS sequence"/>
</dbReference>
<keyword evidence="7" id="KW-0479">Metal-binding</keyword>
<proteinExistence type="inferred from homology"/>
<evidence type="ECO:0000256" key="7">
    <source>
        <dbReference type="ARBA" id="ARBA00022723"/>
    </source>
</evidence>
<evidence type="ECO:0000256" key="12">
    <source>
        <dbReference type="ARBA" id="ARBA00023136"/>
    </source>
</evidence>
<feature type="transmembrane region" description="Helical" evidence="16">
    <location>
        <begin position="37"/>
        <end position="59"/>
    </location>
</feature>
<evidence type="ECO:0000256" key="6">
    <source>
        <dbReference type="ARBA" id="ARBA00022692"/>
    </source>
</evidence>
<feature type="region of interest" description="Disordered" evidence="15">
    <location>
        <begin position="349"/>
        <end position="375"/>
    </location>
</feature>
<evidence type="ECO:0000256" key="11">
    <source>
        <dbReference type="ARBA" id="ARBA00022989"/>
    </source>
</evidence>
<dbReference type="EC" id="2.3.2.27" evidence="4"/>
<evidence type="ECO:0000256" key="16">
    <source>
        <dbReference type="SAM" id="Phobius"/>
    </source>
</evidence>
<gene>
    <name evidence="18" type="ORF">Taro_025857</name>
</gene>
<comment type="catalytic activity">
    <reaction evidence="1">
        <text>S-ubiquitinyl-[E2 ubiquitin-conjugating enzyme]-L-cysteine + [acceptor protein]-L-lysine = [E2 ubiquitin-conjugating enzyme]-L-cysteine + N(6)-ubiquitinyl-[acceptor protein]-L-lysine.</text>
        <dbReference type="EC" id="2.3.2.27"/>
    </reaction>
</comment>
<sequence>MTWAALHQISHRDSSRLPSHRFLFSPSPSSSSKKSPAVLFIIVILAFIVFVSGLLHLLIRFLTRQGPPSSPARSGIYVREIPGSYALQRQLQQLFHLHDSGLDQSSIDALPVFLYREVVGPKEPSDCAVCLCEFAEEDKLRLLPACSHAFHINCIDTWLLSNSTCPLCRESLFVPGRAIENPVFDSEEWREEVGMPPADGEAGHPSPGLKAVEVEEGRGIEKRVFSVRIGKFRSLNSGGGDADGAGGDGVVPSPNSVRREEGASSGSSSSSSSNSVDARRCYSMGAYQYVVAGSNLQVALSSSRNGDGGEGGGRRSVATLGGADGKMLWAGSKGESLSVSKIWQWSGKKGKFSSSADTASEDGGLPWIHRTGRET</sequence>
<keyword evidence="8 14" id="KW-0863">Zinc-finger</keyword>
<feature type="region of interest" description="Disordered" evidence="15">
    <location>
        <begin position="237"/>
        <end position="276"/>
    </location>
</feature>
<keyword evidence="10" id="KW-0862">Zinc</keyword>
<comment type="caution">
    <text evidence="18">The sequence shown here is derived from an EMBL/GenBank/DDBJ whole genome shotgun (WGS) entry which is preliminary data.</text>
</comment>
<keyword evidence="11 16" id="KW-1133">Transmembrane helix</keyword>
<reference evidence="18" key="1">
    <citation type="submission" date="2017-07" db="EMBL/GenBank/DDBJ databases">
        <title>Taro Niue Genome Assembly and Annotation.</title>
        <authorList>
            <person name="Atibalentja N."/>
            <person name="Keating K."/>
            <person name="Fields C.J."/>
        </authorList>
    </citation>
    <scope>NUCLEOTIDE SEQUENCE</scope>
    <source>
        <strain evidence="18">Niue_2</strain>
        <tissue evidence="18">Leaf</tissue>
    </source>
</reference>
<keyword evidence="9" id="KW-0833">Ubl conjugation pathway</keyword>
<dbReference type="PROSITE" id="PS50089">
    <property type="entry name" value="ZF_RING_2"/>
    <property type="match status" value="1"/>
</dbReference>
<dbReference type="GO" id="GO:0061630">
    <property type="term" value="F:ubiquitin protein ligase activity"/>
    <property type="evidence" value="ECO:0007669"/>
    <property type="project" value="UniProtKB-EC"/>
</dbReference>
<keyword evidence="19" id="KW-1185">Reference proteome</keyword>
<name>A0A843VAF6_COLES</name>
<evidence type="ECO:0000313" key="18">
    <source>
        <dbReference type="EMBL" id="MQL93218.1"/>
    </source>
</evidence>
<dbReference type="GO" id="GO:0008270">
    <property type="term" value="F:zinc ion binding"/>
    <property type="evidence" value="ECO:0007669"/>
    <property type="project" value="UniProtKB-KW"/>
</dbReference>
<evidence type="ECO:0000256" key="9">
    <source>
        <dbReference type="ARBA" id="ARBA00022786"/>
    </source>
</evidence>
<dbReference type="OrthoDB" id="8062037at2759"/>
<evidence type="ECO:0000256" key="2">
    <source>
        <dbReference type="ARBA" id="ARBA00004167"/>
    </source>
</evidence>
<dbReference type="GO" id="GO:0031625">
    <property type="term" value="F:ubiquitin protein ligase binding"/>
    <property type="evidence" value="ECO:0007669"/>
    <property type="project" value="TreeGrafter"/>
</dbReference>
<evidence type="ECO:0000256" key="1">
    <source>
        <dbReference type="ARBA" id="ARBA00000900"/>
    </source>
</evidence>
<feature type="domain" description="RING-type" evidence="17">
    <location>
        <begin position="127"/>
        <end position="169"/>
    </location>
</feature>
<comment type="pathway">
    <text evidence="3">Protein modification; protein ubiquitination.</text>
</comment>
<dbReference type="GO" id="GO:0016020">
    <property type="term" value="C:membrane"/>
    <property type="evidence" value="ECO:0007669"/>
    <property type="project" value="UniProtKB-SubCell"/>
</dbReference>
<dbReference type="InterPro" id="IPR001841">
    <property type="entry name" value="Znf_RING"/>
</dbReference>
<evidence type="ECO:0000313" key="19">
    <source>
        <dbReference type="Proteomes" id="UP000652761"/>
    </source>
</evidence>
<feature type="region of interest" description="Disordered" evidence="15">
    <location>
        <begin position="185"/>
        <end position="213"/>
    </location>
</feature>
<evidence type="ECO:0000256" key="3">
    <source>
        <dbReference type="ARBA" id="ARBA00004906"/>
    </source>
</evidence>
<comment type="subcellular location">
    <subcellularLocation>
        <location evidence="2">Membrane</location>
        <topology evidence="2">Single-pass membrane protein</topology>
    </subcellularLocation>
</comment>
<dbReference type="PANTHER" id="PTHR45768:SF18">
    <property type="entry name" value="RING-H2 FINGER PROTEIN ATL47-RELATED"/>
    <property type="match status" value="1"/>
</dbReference>
<dbReference type="SUPFAM" id="SSF57850">
    <property type="entry name" value="RING/U-box"/>
    <property type="match status" value="1"/>
</dbReference>
<feature type="compositionally biased region" description="Gly residues" evidence="15">
    <location>
        <begin position="237"/>
        <end position="249"/>
    </location>
</feature>
<evidence type="ECO:0000256" key="14">
    <source>
        <dbReference type="PROSITE-ProRule" id="PRU00175"/>
    </source>
</evidence>
<dbReference type="PANTHER" id="PTHR45768">
    <property type="entry name" value="E3 UBIQUITIN-PROTEIN LIGASE RNF13-LIKE"/>
    <property type="match status" value="1"/>
</dbReference>
<dbReference type="FunFam" id="3.30.40.10:FF:000231">
    <property type="entry name" value="RING-H2 finger protein ATL46"/>
    <property type="match status" value="1"/>
</dbReference>
<dbReference type="SMART" id="SM00184">
    <property type="entry name" value="RING"/>
    <property type="match status" value="1"/>
</dbReference>
<dbReference type="InterPro" id="IPR013083">
    <property type="entry name" value="Znf_RING/FYVE/PHD"/>
</dbReference>
<dbReference type="CDD" id="cd16461">
    <property type="entry name" value="RING-H2_EL5-like"/>
    <property type="match status" value="1"/>
</dbReference>
<evidence type="ECO:0000256" key="10">
    <source>
        <dbReference type="ARBA" id="ARBA00022833"/>
    </source>
</evidence>
<evidence type="ECO:0000256" key="4">
    <source>
        <dbReference type="ARBA" id="ARBA00012483"/>
    </source>
</evidence>
<evidence type="ECO:0000256" key="15">
    <source>
        <dbReference type="SAM" id="MobiDB-lite"/>
    </source>
</evidence>
<dbReference type="Pfam" id="PF13639">
    <property type="entry name" value="zf-RING_2"/>
    <property type="match status" value="1"/>
</dbReference>
<evidence type="ECO:0000256" key="13">
    <source>
        <dbReference type="ARBA" id="ARBA00024209"/>
    </source>
</evidence>
<protein>
    <recommendedName>
        <fullName evidence="4">RING-type E3 ubiquitin transferase</fullName>
        <ecNumber evidence="4">2.3.2.27</ecNumber>
    </recommendedName>
</protein>
<accession>A0A843VAF6</accession>
<keyword evidence="5" id="KW-0808">Transferase</keyword>
<organism evidence="18 19">
    <name type="scientific">Colocasia esculenta</name>
    <name type="common">Wild taro</name>
    <name type="synonym">Arum esculentum</name>
    <dbReference type="NCBI Taxonomy" id="4460"/>
    <lineage>
        <taxon>Eukaryota</taxon>
        <taxon>Viridiplantae</taxon>
        <taxon>Streptophyta</taxon>
        <taxon>Embryophyta</taxon>
        <taxon>Tracheophyta</taxon>
        <taxon>Spermatophyta</taxon>
        <taxon>Magnoliopsida</taxon>
        <taxon>Liliopsida</taxon>
        <taxon>Araceae</taxon>
        <taxon>Aroideae</taxon>
        <taxon>Colocasieae</taxon>
        <taxon>Colocasia</taxon>
    </lineage>
</organism>
<dbReference type="AlphaFoldDB" id="A0A843VAF6"/>
<evidence type="ECO:0000256" key="5">
    <source>
        <dbReference type="ARBA" id="ARBA00022679"/>
    </source>
</evidence>
<comment type="similarity">
    <text evidence="13">Belongs to the RING-type zinc finger family. ATL subfamily.</text>
</comment>
<dbReference type="Gene3D" id="3.30.40.10">
    <property type="entry name" value="Zinc/RING finger domain, C3HC4 (zinc finger)"/>
    <property type="match status" value="1"/>
</dbReference>